<name>A0A433PSJ6_9FUNG</name>
<keyword evidence="2" id="KW-1185">Reference proteome</keyword>
<protein>
    <submittedName>
        <fullName evidence="1">Uncharacterized protein</fullName>
    </submittedName>
</protein>
<dbReference type="Proteomes" id="UP000274822">
    <property type="component" value="Unassembled WGS sequence"/>
</dbReference>
<gene>
    <name evidence="1" type="ORF">BC938DRAFT_475560</name>
</gene>
<organism evidence="1 2">
    <name type="scientific">Jimgerdemannia flammicorona</name>
    <dbReference type="NCBI Taxonomy" id="994334"/>
    <lineage>
        <taxon>Eukaryota</taxon>
        <taxon>Fungi</taxon>
        <taxon>Fungi incertae sedis</taxon>
        <taxon>Mucoromycota</taxon>
        <taxon>Mucoromycotina</taxon>
        <taxon>Endogonomycetes</taxon>
        <taxon>Endogonales</taxon>
        <taxon>Endogonaceae</taxon>
        <taxon>Jimgerdemannia</taxon>
    </lineage>
</organism>
<evidence type="ECO:0000313" key="2">
    <source>
        <dbReference type="Proteomes" id="UP000274822"/>
    </source>
</evidence>
<accession>A0A433PSJ6</accession>
<evidence type="ECO:0000313" key="1">
    <source>
        <dbReference type="EMBL" id="RUS20477.1"/>
    </source>
</evidence>
<reference evidence="1 2" key="1">
    <citation type="journal article" date="2018" name="New Phytol.">
        <title>Phylogenomics of Endogonaceae and evolution of mycorrhizas within Mucoromycota.</title>
        <authorList>
            <person name="Chang Y."/>
            <person name="Desiro A."/>
            <person name="Na H."/>
            <person name="Sandor L."/>
            <person name="Lipzen A."/>
            <person name="Clum A."/>
            <person name="Barry K."/>
            <person name="Grigoriev I.V."/>
            <person name="Martin F.M."/>
            <person name="Stajich J.E."/>
            <person name="Smith M.E."/>
            <person name="Bonito G."/>
            <person name="Spatafora J.W."/>
        </authorList>
    </citation>
    <scope>NUCLEOTIDE SEQUENCE [LARGE SCALE GENOMIC DNA]</scope>
    <source>
        <strain evidence="1 2">AD002</strain>
    </source>
</reference>
<comment type="caution">
    <text evidence="1">The sequence shown here is derived from an EMBL/GenBank/DDBJ whole genome shotgun (WGS) entry which is preliminary data.</text>
</comment>
<dbReference type="AlphaFoldDB" id="A0A433PSJ6"/>
<sequence length="113" mass="12604">MGVIVFFGVIARRKLYGQKTLSAYFLPAHTLSHSNTGSGFATRWTTRCPARPYQHHDDEILKRSIGIYELGLGRPGFSHLDFPAASNFSDSLSFSTSSHYRQGNHHQGGDIHL</sequence>
<dbReference type="EMBL" id="RBNJ01021032">
    <property type="protein sequence ID" value="RUS20477.1"/>
    <property type="molecule type" value="Genomic_DNA"/>
</dbReference>
<proteinExistence type="predicted"/>